<sequence>MALCRQFVISHTGQRPHQQYLQGHPGVHGTPVENPYKTALFIVNWLIFLYPKFSRATPSI</sequence>
<reference evidence="1" key="1">
    <citation type="submission" date="2014-11" db="EMBL/GenBank/DDBJ databases">
        <authorList>
            <person name="Amaro Gonzalez C."/>
        </authorList>
    </citation>
    <scope>NUCLEOTIDE SEQUENCE</scope>
</reference>
<protein>
    <submittedName>
        <fullName evidence="1">Uncharacterized protein</fullName>
    </submittedName>
</protein>
<accession>A0A0E9PQ96</accession>
<evidence type="ECO:0000313" key="1">
    <source>
        <dbReference type="EMBL" id="JAH06786.1"/>
    </source>
</evidence>
<name>A0A0E9PQ96_ANGAN</name>
<proteinExistence type="predicted"/>
<dbReference type="EMBL" id="GBXM01101791">
    <property type="protein sequence ID" value="JAH06786.1"/>
    <property type="molecule type" value="Transcribed_RNA"/>
</dbReference>
<reference evidence="1" key="2">
    <citation type="journal article" date="2015" name="Fish Shellfish Immunol.">
        <title>Early steps in the European eel (Anguilla anguilla)-Vibrio vulnificus interaction in the gills: Role of the RtxA13 toxin.</title>
        <authorList>
            <person name="Callol A."/>
            <person name="Pajuelo D."/>
            <person name="Ebbesson L."/>
            <person name="Teles M."/>
            <person name="MacKenzie S."/>
            <person name="Amaro C."/>
        </authorList>
    </citation>
    <scope>NUCLEOTIDE SEQUENCE</scope>
</reference>
<organism evidence="1">
    <name type="scientific">Anguilla anguilla</name>
    <name type="common">European freshwater eel</name>
    <name type="synonym">Muraena anguilla</name>
    <dbReference type="NCBI Taxonomy" id="7936"/>
    <lineage>
        <taxon>Eukaryota</taxon>
        <taxon>Metazoa</taxon>
        <taxon>Chordata</taxon>
        <taxon>Craniata</taxon>
        <taxon>Vertebrata</taxon>
        <taxon>Euteleostomi</taxon>
        <taxon>Actinopterygii</taxon>
        <taxon>Neopterygii</taxon>
        <taxon>Teleostei</taxon>
        <taxon>Anguilliformes</taxon>
        <taxon>Anguillidae</taxon>
        <taxon>Anguilla</taxon>
    </lineage>
</organism>
<dbReference type="AlphaFoldDB" id="A0A0E9PQ96"/>